<dbReference type="EMBL" id="JAPZBO010000002">
    <property type="protein sequence ID" value="KAJ5324105.1"/>
    <property type="molecule type" value="Genomic_DNA"/>
</dbReference>
<feature type="region of interest" description="Disordered" evidence="8">
    <location>
        <begin position="625"/>
        <end position="667"/>
    </location>
</feature>
<dbReference type="InterPro" id="IPR012173">
    <property type="entry name" value="Mpp10"/>
</dbReference>
<reference evidence="9" key="1">
    <citation type="submission" date="2022-12" db="EMBL/GenBank/DDBJ databases">
        <authorList>
            <person name="Petersen C."/>
        </authorList>
    </citation>
    <scope>NUCLEOTIDE SEQUENCE</scope>
    <source>
        <strain evidence="9">IBT 21472</strain>
    </source>
</reference>
<feature type="compositionally biased region" description="Acidic residues" evidence="8">
    <location>
        <begin position="377"/>
        <end position="394"/>
    </location>
</feature>
<keyword evidence="10" id="KW-1185">Reference proteome</keyword>
<comment type="subcellular location">
    <subcellularLocation>
        <location evidence="1 7">Nucleus</location>
        <location evidence="1 7">Nucleolus</location>
    </subcellularLocation>
</comment>
<feature type="compositionally biased region" description="Basic and acidic residues" evidence="8">
    <location>
        <begin position="365"/>
        <end position="376"/>
    </location>
</feature>
<accession>A0A9W9LD00</accession>
<comment type="function">
    <text evidence="7">Involved in nucleolar processing of pre-18S ribosomal RNA.</text>
</comment>
<feature type="region of interest" description="Disordered" evidence="8">
    <location>
        <begin position="121"/>
        <end position="407"/>
    </location>
</feature>
<feature type="compositionally biased region" description="Basic and acidic residues" evidence="8">
    <location>
        <begin position="627"/>
        <end position="637"/>
    </location>
</feature>
<dbReference type="PANTHER" id="PTHR17039:SF0">
    <property type="entry name" value="U3 SMALL NUCLEOLAR RIBONUCLEOPROTEIN PROTEIN MPP10"/>
    <property type="match status" value="1"/>
</dbReference>
<feature type="compositionally biased region" description="Acidic residues" evidence="8">
    <location>
        <begin position="173"/>
        <end position="192"/>
    </location>
</feature>
<evidence type="ECO:0000313" key="10">
    <source>
        <dbReference type="Proteomes" id="UP001147746"/>
    </source>
</evidence>
<evidence type="ECO:0000256" key="4">
    <source>
        <dbReference type="ARBA" id="ARBA00023242"/>
    </source>
</evidence>
<keyword evidence="3 7" id="KW-0698">rRNA processing</keyword>
<keyword evidence="2 7" id="KW-0690">Ribosome biogenesis</keyword>
<keyword evidence="5 7" id="KW-0687">Ribonucleoprotein</keyword>
<dbReference type="AlphaFoldDB" id="A0A9W9LD00"/>
<keyword evidence="4 7" id="KW-0539">Nucleus</keyword>
<comment type="caution">
    <text evidence="9">The sequence shown here is derived from an EMBL/GenBank/DDBJ whole genome shotgun (WGS) entry which is preliminary data.</text>
</comment>
<dbReference type="GO" id="GO:0034457">
    <property type="term" value="C:Mpp10 complex"/>
    <property type="evidence" value="ECO:0007669"/>
    <property type="project" value="UniProtKB-UniRule"/>
</dbReference>
<evidence type="ECO:0000313" key="9">
    <source>
        <dbReference type="EMBL" id="KAJ5324105.1"/>
    </source>
</evidence>
<dbReference type="Pfam" id="PF04006">
    <property type="entry name" value="Mpp10"/>
    <property type="match status" value="2"/>
</dbReference>
<evidence type="ECO:0000256" key="6">
    <source>
        <dbReference type="ARBA" id="ARBA00029455"/>
    </source>
</evidence>
<sequence length="705" mass="77581">MAKGKASQASPALPSALSAPWTFLRPTNDLHNLVADSAKRILDPLAASIVEEQSARRQANKKRKRSEIGLDAHPPLQLKNLYVDGFTSNQIWEQAIRILDSAGSEVERDIALLAEHGGYLSSGDEEQSDLLDVSDPEGTGSESDDADSILNDSSENASENDLDRELENSSDNSDQEESEAASQIDEEMSDDDASMHSTEEDPGTYVEDRFGLNDGFFSIDDFNKQSEQLERQDAKGGADDDDDDDSDEEVDWHANPLLAGSAMPIVTKDVPSKEPRPNDDDDMDDSSEEDGPTFGNVDLKGGFDSDEDDEDASHAGDADAAGWIDTSDIKYADFFAPPPRKASSKKARALPKTQPAKQIMDEDVDRAMADVRRDLFNESEEEEEEEGDGLDDSVDAPNQKSTHEKQRARIADEIRRLEAANVAKKDWTLAGEARAIERPINSLIEEDLDFERVGKPVPVATNETTEDIEKLVKARVLAKEFDEVIRRRPGASNVQAPRKSRFELEDTKPQHSLAEMYETDHLRATDPNYIDSKDRKLMREHAEIDSLWKDISSQLDTLCNWHYKPKVPQASINVVTDAPTIMMEEARPTAGSAAGGPSALAPQEIYAPGDDGRVAGEVVLKTGATISKDEMTREDKARTRRQKKSQRKTDGELTQQTGKNAEKQQLVSDLKKGGVKVINKEGQVTDMSGERVGADAKNSADALKL</sequence>
<evidence type="ECO:0000256" key="3">
    <source>
        <dbReference type="ARBA" id="ARBA00022552"/>
    </source>
</evidence>
<gene>
    <name evidence="9" type="ORF">N7476_002705</name>
</gene>
<feature type="compositionally biased region" description="Acidic residues" evidence="8">
    <location>
        <begin position="239"/>
        <end position="250"/>
    </location>
</feature>
<dbReference type="Proteomes" id="UP001147746">
    <property type="component" value="Unassembled WGS sequence"/>
</dbReference>
<dbReference type="GO" id="GO:0005732">
    <property type="term" value="C:sno(s)RNA-containing ribonucleoprotein complex"/>
    <property type="evidence" value="ECO:0007669"/>
    <property type="project" value="UniProtKB-UniRule"/>
</dbReference>
<name>A0A9W9LD00_9EURO</name>
<proteinExistence type="inferred from homology"/>
<dbReference type="PANTHER" id="PTHR17039">
    <property type="entry name" value="U3 SMALL NUCLEOLAR RIBONUCLEOPROTEIN PROTEIN MPP10"/>
    <property type="match status" value="1"/>
</dbReference>
<comment type="similarity">
    <text evidence="6 7">Belongs to the MPP10 family.</text>
</comment>
<evidence type="ECO:0000256" key="1">
    <source>
        <dbReference type="ARBA" id="ARBA00004604"/>
    </source>
</evidence>
<evidence type="ECO:0000256" key="5">
    <source>
        <dbReference type="ARBA" id="ARBA00023274"/>
    </source>
</evidence>
<dbReference type="PIRSF" id="PIRSF017300">
    <property type="entry name" value="snoRNP_Mpp10"/>
    <property type="match status" value="1"/>
</dbReference>
<evidence type="ECO:0000256" key="7">
    <source>
        <dbReference type="PIRNR" id="PIRNR017300"/>
    </source>
</evidence>
<protein>
    <recommendedName>
        <fullName evidence="7">U3 small nucleolar ribonucleoprotein protein MPP10</fullName>
    </recommendedName>
</protein>
<feature type="compositionally biased region" description="Basic and acidic residues" evidence="8">
    <location>
        <begin position="221"/>
        <end position="238"/>
    </location>
</feature>
<feature type="compositionally biased region" description="Acidic residues" evidence="8">
    <location>
        <begin position="279"/>
        <end position="291"/>
    </location>
</feature>
<dbReference type="OrthoDB" id="445326at2759"/>
<feature type="compositionally biased region" description="Acidic residues" evidence="8">
    <location>
        <begin position="123"/>
        <end position="135"/>
    </location>
</feature>
<dbReference type="GO" id="GO:0032040">
    <property type="term" value="C:small-subunit processome"/>
    <property type="evidence" value="ECO:0007669"/>
    <property type="project" value="TreeGrafter"/>
</dbReference>
<evidence type="ECO:0000256" key="2">
    <source>
        <dbReference type="ARBA" id="ARBA00022517"/>
    </source>
</evidence>
<feature type="region of interest" description="Disordered" evidence="8">
    <location>
        <begin position="681"/>
        <end position="705"/>
    </location>
</feature>
<evidence type="ECO:0000256" key="8">
    <source>
        <dbReference type="SAM" id="MobiDB-lite"/>
    </source>
</evidence>
<organism evidence="9 10">
    <name type="scientific">Penicillium atrosanguineum</name>
    <dbReference type="NCBI Taxonomy" id="1132637"/>
    <lineage>
        <taxon>Eukaryota</taxon>
        <taxon>Fungi</taxon>
        <taxon>Dikarya</taxon>
        <taxon>Ascomycota</taxon>
        <taxon>Pezizomycotina</taxon>
        <taxon>Eurotiomycetes</taxon>
        <taxon>Eurotiomycetidae</taxon>
        <taxon>Eurotiales</taxon>
        <taxon>Aspergillaceae</taxon>
        <taxon>Penicillium</taxon>
    </lineage>
</organism>
<reference evidence="9" key="2">
    <citation type="journal article" date="2023" name="IMA Fungus">
        <title>Comparative genomic study of the Penicillium genus elucidates a diverse pangenome and 15 lateral gene transfer events.</title>
        <authorList>
            <person name="Petersen C."/>
            <person name="Sorensen T."/>
            <person name="Nielsen M.R."/>
            <person name="Sondergaard T.E."/>
            <person name="Sorensen J.L."/>
            <person name="Fitzpatrick D.A."/>
            <person name="Frisvad J.C."/>
            <person name="Nielsen K.L."/>
        </authorList>
    </citation>
    <scope>NUCLEOTIDE SEQUENCE</scope>
    <source>
        <strain evidence="9">IBT 21472</strain>
    </source>
</reference>
<feature type="compositionally biased region" description="Polar residues" evidence="8">
    <location>
        <begin position="652"/>
        <end position="667"/>
    </location>
</feature>
<dbReference type="GO" id="GO:0006364">
    <property type="term" value="P:rRNA processing"/>
    <property type="evidence" value="ECO:0007669"/>
    <property type="project" value="UniProtKB-KW"/>
</dbReference>